<proteinExistence type="predicted"/>
<reference evidence="2" key="1">
    <citation type="submission" date="2016-03" db="EMBL/GenBank/DDBJ databases">
        <title>Updated assembly of Pseudogymnoascus destructans, the fungus causing white-nose syndrome of bats.</title>
        <authorList>
            <person name="Palmer J.M."/>
            <person name="Drees K.P."/>
            <person name="Foster J.T."/>
            <person name="Lindner D.L."/>
        </authorList>
    </citation>
    <scope>NUCLEOTIDE SEQUENCE [LARGE SCALE GENOMIC DNA]</scope>
    <source>
        <strain evidence="2">20631-21</strain>
    </source>
</reference>
<gene>
    <name evidence="2" type="ORF">VC83_07760</name>
</gene>
<evidence type="ECO:0000313" key="2">
    <source>
        <dbReference type="EMBL" id="OAF55775.2"/>
    </source>
</evidence>
<dbReference type="EMBL" id="KV441407">
    <property type="protein sequence ID" value="OAF55775.2"/>
    <property type="molecule type" value="Genomic_DNA"/>
</dbReference>
<feature type="transmembrane region" description="Helical" evidence="1">
    <location>
        <begin position="53"/>
        <end position="72"/>
    </location>
</feature>
<sequence>MSCSWSIRWFLASPALLYHFKPLYQRYFLALPKNPSTISYRHLTLPPSPSHPLAAAAIPPIPLILHIYLTVAKMGSTQAILSILILILVIARNHFPGRLLALLHRQGNLLTHPLPAFVRRHPHLQALFHHQPRLQPLIHIPPSRPPRPPALNYSPLGRLAPETIQLIASFLPPSAAASFASTCLAIRLMTGTQYLALLCASPAELLMLLEYITVDLPLDPITEVPPRLLCLYCARLVPYMHLCTASPTPLCQQAYAQFWPYVPPNFRHQIFHTAMTMCRHGRSPWALLGNLKPRSTTTTRYDGGITSQTAWEYRIIHGSPYQRTRVSMILPREDANYNPTVQPCPHYASYHKAMGRKALEVQDLVRQTPKLRACSDMVSCRHCRTVLRVGCRKFRGLGLGLFVTWWMDVGDGGWIMGRKQGLGWKDVRYTRKWAMNYFEHMCSTQRYFDFEGMDSLKDRRELLATARGVLKG</sequence>
<organism evidence="2">
    <name type="scientific">Pseudogymnoascus destructans</name>
    <dbReference type="NCBI Taxonomy" id="655981"/>
    <lineage>
        <taxon>Eukaryota</taxon>
        <taxon>Fungi</taxon>
        <taxon>Dikarya</taxon>
        <taxon>Ascomycota</taxon>
        <taxon>Pezizomycotina</taxon>
        <taxon>Leotiomycetes</taxon>
        <taxon>Thelebolales</taxon>
        <taxon>Thelebolaceae</taxon>
        <taxon>Pseudogymnoascus</taxon>
    </lineage>
</organism>
<dbReference type="VEuPathDB" id="FungiDB:GMDG_05433"/>
<keyword evidence="1" id="KW-0472">Membrane</keyword>
<feature type="transmembrane region" description="Helical" evidence="1">
    <location>
        <begin position="79"/>
        <end position="95"/>
    </location>
</feature>
<evidence type="ECO:0000256" key="1">
    <source>
        <dbReference type="SAM" id="Phobius"/>
    </source>
</evidence>
<protein>
    <submittedName>
        <fullName evidence="2">Uncharacterized protein</fullName>
    </submittedName>
</protein>
<dbReference type="RefSeq" id="XP_024321074.1">
    <property type="nucleotide sequence ID" value="XM_024471325.1"/>
</dbReference>
<keyword evidence="1" id="KW-1133">Transmembrane helix</keyword>
<dbReference type="Proteomes" id="UP000077154">
    <property type="component" value="Unassembled WGS sequence"/>
</dbReference>
<accession>A0A177A0H4</accession>
<name>A0A177A0H4_9PEZI</name>
<keyword evidence="1" id="KW-0812">Transmembrane</keyword>
<dbReference type="GeneID" id="36290804"/>
<dbReference type="OrthoDB" id="3439735at2759"/>
<dbReference type="AlphaFoldDB" id="A0A177A0H4"/>